<dbReference type="RefSeq" id="WP_246434139.1">
    <property type="nucleotide sequence ID" value="NZ_JACHGJ010000011.1"/>
</dbReference>
<dbReference type="InterPro" id="IPR029000">
    <property type="entry name" value="Cyclophilin-like_dom_sf"/>
</dbReference>
<accession>A0A841RGQ1</accession>
<evidence type="ECO:0000256" key="1">
    <source>
        <dbReference type="ARBA" id="ARBA00000971"/>
    </source>
</evidence>
<dbReference type="Proteomes" id="UP000587760">
    <property type="component" value="Unassembled WGS sequence"/>
</dbReference>
<comment type="caution">
    <text evidence="10">The sequence shown here is derived from an EMBL/GenBank/DDBJ whole genome shotgun (WGS) entry which is preliminary data.</text>
</comment>
<dbReference type="PRINTS" id="PR00153">
    <property type="entry name" value="CSAPPISMRASE"/>
</dbReference>
<keyword evidence="11" id="KW-1185">Reference proteome</keyword>
<comment type="catalytic activity">
    <reaction evidence="1 6">
        <text>[protein]-peptidylproline (omega=180) = [protein]-peptidylproline (omega=0)</text>
        <dbReference type="Rhea" id="RHEA:16237"/>
        <dbReference type="Rhea" id="RHEA-COMP:10747"/>
        <dbReference type="Rhea" id="RHEA-COMP:10748"/>
        <dbReference type="ChEBI" id="CHEBI:83833"/>
        <dbReference type="ChEBI" id="CHEBI:83834"/>
        <dbReference type="EC" id="5.2.1.8"/>
    </reaction>
</comment>
<dbReference type="PANTHER" id="PTHR45625:SF4">
    <property type="entry name" value="PEPTIDYLPROLYL ISOMERASE DOMAIN AND WD REPEAT-CONTAINING PROTEIN 1"/>
    <property type="match status" value="1"/>
</dbReference>
<dbReference type="PROSITE" id="PS00170">
    <property type="entry name" value="CSA_PPIASE_1"/>
    <property type="match status" value="1"/>
</dbReference>
<dbReference type="InterPro" id="IPR046357">
    <property type="entry name" value="PPIase_dom_sf"/>
</dbReference>
<dbReference type="CDD" id="cd00317">
    <property type="entry name" value="cyclophilin"/>
    <property type="match status" value="1"/>
</dbReference>
<dbReference type="InterPro" id="IPR002130">
    <property type="entry name" value="Cyclophilin-type_PPIase_dom"/>
</dbReference>
<gene>
    <name evidence="10" type="ORF">HNR50_004080</name>
</gene>
<dbReference type="EMBL" id="JACHGJ010000011">
    <property type="protein sequence ID" value="MBB6482387.1"/>
    <property type="molecule type" value="Genomic_DNA"/>
</dbReference>
<dbReference type="GO" id="GO:0003755">
    <property type="term" value="F:peptidyl-prolyl cis-trans isomerase activity"/>
    <property type="evidence" value="ECO:0007669"/>
    <property type="project" value="UniProtKB-KW"/>
</dbReference>
<dbReference type="InterPro" id="IPR001179">
    <property type="entry name" value="PPIase_FKBP_dom"/>
</dbReference>
<evidence type="ECO:0000256" key="3">
    <source>
        <dbReference type="ARBA" id="ARBA00013194"/>
    </source>
</evidence>
<name>A0A841RGQ1_9SPIO</name>
<feature type="chain" id="PRO_5032833804" description="peptidylprolyl isomerase" evidence="7">
    <location>
        <begin position="25"/>
        <end position="342"/>
    </location>
</feature>
<evidence type="ECO:0000256" key="4">
    <source>
        <dbReference type="ARBA" id="ARBA00023110"/>
    </source>
</evidence>
<protein>
    <recommendedName>
        <fullName evidence="3 6">peptidylprolyl isomerase</fullName>
        <ecNumber evidence="3 6">5.2.1.8</ecNumber>
    </recommendedName>
</protein>
<dbReference type="SUPFAM" id="SSF50891">
    <property type="entry name" value="Cyclophilin-like"/>
    <property type="match status" value="1"/>
</dbReference>
<keyword evidence="7" id="KW-0732">Signal</keyword>
<evidence type="ECO:0000259" key="8">
    <source>
        <dbReference type="PROSITE" id="PS50059"/>
    </source>
</evidence>
<dbReference type="InterPro" id="IPR044666">
    <property type="entry name" value="Cyclophilin_A-like"/>
</dbReference>
<evidence type="ECO:0000256" key="7">
    <source>
        <dbReference type="SAM" id="SignalP"/>
    </source>
</evidence>
<feature type="domain" description="PPIase FKBP-type" evidence="8">
    <location>
        <begin position="255"/>
        <end position="342"/>
    </location>
</feature>
<proteinExistence type="inferred from homology"/>
<dbReference type="Pfam" id="PF00254">
    <property type="entry name" value="FKBP_C"/>
    <property type="match status" value="1"/>
</dbReference>
<dbReference type="InterPro" id="IPR020892">
    <property type="entry name" value="Cyclophilin-type_PPIase_CS"/>
</dbReference>
<comment type="similarity">
    <text evidence="2">Belongs to the cyclophilin-type PPIase family.</text>
</comment>
<dbReference type="PROSITE" id="PS50072">
    <property type="entry name" value="CSA_PPIASE_2"/>
    <property type="match status" value="1"/>
</dbReference>
<dbReference type="FunFam" id="3.10.50.40:FF:000006">
    <property type="entry name" value="Peptidyl-prolyl cis-trans isomerase"/>
    <property type="match status" value="1"/>
</dbReference>
<evidence type="ECO:0000313" key="11">
    <source>
        <dbReference type="Proteomes" id="UP000587760"/>
    </source>
</evidence>
<dbReference type="Pfam" id="PF00160">
    <property type="entry name" value="Pro_isomerase"/>
    <property type="match status" value="1"/>
</dbReference>
<evidence type="ECO:0000256" key="2">
    <source>
        <dbReference type="ARBA" id="ARBA00007365"/>
    </source>
</evidence>
<dbReference type="Gene3D" id="2.40.100.10">
    <property type="entry name" value="Cyclophilin-like"/>
    <property type="match status" value="1"/>
</dbReference>
<keyword evidence="4 6" id="KW-0697">Rotamase</keyword>
<dbReference type="Gene3D" id="3.10.50.40">
    <property type="match status" value="1"/>
</dbReference>
<dbReference type="PANTHER" id="PTHR45625">
    <property type="entry name" value="PEPTIDYL-PROLYL CIS-TRANS ISOMERASE-RELATED"/>
    <property type="match status" value="1"/>
</dbReference>
<evidence type="ECO:0000313" key="10">
    <source>
        <dbReference type="EMBL" id="MBB6482387.1"/>
    </source>
</evidence>
<sequence length="342" mass="37111">MSNFRFSRLLSTLTLLLVTVTMSACEEAKNLPDGLYAVMETTRGDIILSLEYEKTPLTVINFVALAEGKMNTSVKSGPYYDGLKFHRVIADFMIQGGDPMGTGAGGPGYNFADEIDDSLVFDGPGVLAMANAGPGTNGSQFFITHVATDWLQGKHTIFGHVVEGQDVVNAIKQGDEIKKVTIIRNGAEAEAFQADQAAFDAINEKLVADARKKAEEASKAIIDEINSRWPDAQVTDSGIRYVIKKEGTGKTPPAGTKVTVHYTGTFMDGRKFDSSVDRNQPFEFVVGARQVIPGWDETVLSMKVGEKRTIVLPPEMAYGSRGAGGIIPPDTWLVFEVELISY</sequence>
<keyword evidence="5 6" id="KW-0413">Isomerase</keyword>
<dbReference type="SUPFAM" id="SSF54534">
    <property type="entry name" value="FKBP-like"/>
    <property type="match status" value="1"/>
</dbReference>
<dbReference type="PROSITE" id="PS50059">
    <property type="entry name" value="FKBP_PPIASE"/>
    <property type="match status" value="1"/>
</dbReference>
<feature type="domain" description="PPIase cyclophilin-type" evidence="9">
    <location>
        <begin position="44"/>
        <end position="173"/>
    </location>
</feature>
<dbReference type="GO" id="GO:0006457">
    <property type="term" value="P:protein folding"/>
    <property type="evidence" value="ECO:0007669"/>
    <property type="project" value="InterPro"/>
</dbReference>
<dbReference type="AlphaFoldDB" id="A0A841RGQ1"/>
<reference evidence="10 11" key="1">
    <citation type="submission" date="2020-08" db="EMBL/GenBank/DDBJ databases">
        <title>Genomic Encyclopedia of Type Strains, Phase IV (KMG-IV): sequencing the most valuable type-strain genomes for metagenomic binning, comparative biology and taxonomic classification.</title>
        <authorList>
            <person name="Goeker M."/>
        </authorList>
    </citation>
    <scope>NUCLEOTIDE SEQUENCE [LARGE SCALE GENOMIC DNA]</scope>
    <source>
        <strain evidence="10 11">DSM 2461</strain>
    </source>
</reference>
<evidence type="ECO:0000256" key="5">
    <source>
        <dbReference type="ARBA" id="ARBA00023235"/>
    </source>
</evidence>
<dbReference type="EC" id="5.2.1.8" evidence="3 6"/>
<evidence type="ECO:0000256" key="6">
    <source>
        <dbReference type="PROSITE-ProRule" id="PRU00277"/>
    </source>
</evidence>
<dbReference type="PROSITE" id="PS51257">
    <property type="entry name" value="PROKAR_LIPOPROTEIN"/>
    <property type="match status" value="1"/>
</dbReference>
<organism evidence="10 11">
    <name type="scientific">Spirochaeta isovalerica</name>
    <dbReference type="NCBI Taxonomy" id="150"/>
    <lineage>
        <taxon>Bacteria</taxon>
        <taxon>Pseudomonadati</taxon>
        <taxon>Spirochaetota</taxon>
        <taxon>Spirochaetia</taxon>
        <taxon>Spirochaetales</taxon>
        <taxon>Spirochaetaceae</taxon>
        <taxon>Spirochaeta</taxon>
    </lineage>
</organism>
<evidence type="ECO:0000259" key="9">
    <source>
        <dbReference type="PROSITE" id="PS50072"/>
    </source>
</evidence>
<feature type="signal peptide" evidence="7">
    <location>
        <begin position="1"/>
        <end position="24"/>
    </location>
</feature>